<dbReference type="EnsemblPlants" id="PGSC0003DMT400085992">
    <property type="protein sequence ID" value="PGSC0003DMT400085992"/>
    <property type="gene ID" value="PGSC0003DMG400035563"/>
</dbReference>
<dbReference type="PaxDb" id="4113-PGSC0003DMT400085992"/>
<evidence type="ECO:0000313" key="3">
    <source>
        <dbReference type="Proteomes" id="UP000011115"/>
    </source>
</evidence>
<keyword evidence="3" id="KW-1185">Reference proteome</keyword>
<dbReference type="Proteomes" id="UP000011115">
    <property type="component" value="Unassembled WGS sequence"/>
</dbReference>
<reference evidence="2" key="2">
    <citation type="submission" date="2015-06" db="UniProtKB">
        <authorList>
            <consortium name="EnsemblPlants"/>
        </authorList>
    </citation>
    <scope>IDENTIFICATION</scope>
    <source>
        <strain evidence="2">DM1-3 516 R44</strain>
    </source>
</reference>
<dbReference type="AlphaFoldDB" id="M1DAR4"/>
<evidence type="ECO:0000256" key="1">
    <source>
        <dbReference type="SAM" id="MobiDB-lite"/>
    </source>
</evidence>
<feature type="region of interest" description="Disordered" evidence="1">
    <location>
        <begin position="22"/>
        <end position="91"/>
    </location>
</feature>
<dbReference type="InParanoid" id="M1DAR4"/>
<dbReference type="HOGENOM" id="CLU_043741_3_0_1"/>
<evidence type="ECO:0008006" key="4">
    <source>
        <dbReference type="Google" id="ProtNLM"/>
    </source>
</evidence>
<feature type="compositionally biased region" description="Polar residues" evidence="1">
    <location>
        <begin position="63"/>
        <end position="73"/>
    </location>
</feature>
<dbReference type="Gramene" id="PGSC0003DMT400085992">
    <property type="protein sequence ID" value="PGSC0003DMT400085992"/>
    <property type="gene ID" value="PGSC0003DMG400035563"/>
</dbReference>
<evidence type="ECO:0000313" key="2">
    <source>
        <dbReference type="EnsemblPlants" id="PGSC0003DMT400085992"/>
    </source>
</evidence>
<sequence>MLHDNMNISRLMVYAQQIEEFKFKRKNKEAKKARTGDGNFSSDKSDGQGRPKSKQRHSDQHHSNTPRFNQEKGSGSPFPKPTCTKYGKKHHRKCLTAKGREAKQASLSGLDPNAPKYGRFYALRSREDKGALPYECNGMLIARLLRVLKSLSLSSIPIQA</sequence>
<accession>M1DAR4</accession>
<protein>
    <recommendedName>
        <fullName evidence="4">Gag-pol polyprotein</fullName>
    </recommendedName>
</protein>
<organism evidence="2 3">
    <name type="scientific">Solanum tuberosum</name>
    <name type="common">Potato</name>
    <dbReference type="NCBI Taxonomy" id="4113"/>
    <lineage>
        <taxon>Eukaryota</taxon>
        <taxon>Viridiplantae</taxon>
        <taxon>Streptophyta</taxon>
        <taxon>Embryophyta</taxon>
        <taxon>Tracheophyta</taxon>
        <taxon>Spermatophyta</taxon>
        <taxon>Magnoliopsida</taxon>
        <taxon>eudicotyledons</taxon>
        <taxon>Gunneridae</taxon>
        <taxon>Pentapetalae</taxon>
        <taxon>asterids</taxon>
        <taxon>lamiids</taxon>
        <taxon>Solanales</taxon>
        <taxon>Solanaceae</taxon>
        <taxon>Solanoideae</taxon>
        <taxon>Solaneae</taxon>
        <taxon>Solanum</taxon>
    </lineage>
</organism>
<proteinExistence type="predicted"/>
<reference evidence="3" key="1">
    <citation type="journal article" date="2011" name="Nature">
        <title>Genome sequence and analysis of the tuber crop potato.</title>
        <authorList>
            <consortium name="The Potato Genome Sequencing Consortium"/>
        </authorList>
    </citation>
    <scope>NUCLEOTIDE SEQUENCE [LARGE SCALE GENOMIC DNA]</scope>
    <source>
        <strain evidence="3">cv. DM1-3 516 R44</strain>
    </source>
</reference>
<name>M1DAR4_SOLTU</name>